<dbReference type="PANTHER" id="PTHR31609">
    <property type="entry name" value="YDJC DEACETYLASE FAMILY MEMBER"/>
    <property type="match status" value="1"/>
</dbReference>
<evidence type="ECO:0000256" key="4">
    <source>
        <dbReference type="ARBA" id="ARBA00022842"/>
    </source>
</evidence>
<dbReference type="InterPro" id="IPR006879">
    <property type="entry name" value="YdjC-like"/>
</dbReference>
<keyword evidence="7" id="KW-1185">Reference proteome</keyword>
<name>A0ABN1AMS1_9LACT</name>
<evidence type="ECO:0000256" key="2">
    <source>
        <dbReference type="ARBA" id="ARBA00022723"/>
    </source>
</evidence>
<dbReference type="CDD" id="cd10803">
    <property type="entry name" value="YdjC_EF3048_like"/>
    <property type="match status" value="1"/>
</dbReference>
<keyword evidence="2" id="KW-0479">Metal-binding</keyword>
<evidence type="ECO:0000313" key="7">
    <source>
        <dbReference type="Proteomes" id="UP001410648"/>
    </source>
</evidence>
<evidence type="ECO:0000256" key="5">
    <source>
        <dbReference type="ARBA" id="ARBA00023277"/>
    </source>
</evidence>
<comment type="cofactor">
    <cofactor evidence="1">
        <name>Mg(2+)</name>
        <dbReference type="ChEBI" id="CHEBI:18420"/>
    </cofactor>
</comment>
<dbReference type="PANTHER" id="PTHR31609:SF1">
    <property type="entry name" value="CARBOHYDRATE DEACETYLASE"/>
    <property type="match status" value="1"/>
</dbReference>
<organism evidence="6 7">
    <name type="scientific">Alkalibacterium indicireducens</name>
    <dbReference type="NCBI Taxonomy" id="398758"/>
    <lineage>
        <taxon>Bacteria</taxon>
        <taxon>Bacillati</taxon>
        <taxon>Bacillota</taxon>
        <taxon>Bacilli</taxon>
        <taxon>Lactobacillales</taxon>
        <taxon>Carnobacteriaceae</taxon>
        <taxon>Alkalibacterium</taxon>
    </lineage>
</organism>
<keyword evidence="5" id="KW-0119">Carbohydrate metabolism</keyword>
<dbReference type="Proteomes" id="UP001410648">
    <property type="component" value="Unassembled WGS sequence"/>
</dbReference>
<keyword evidence="4" id="KW-0460">Magnesium</keyword>
<comment type="caution">
    <text evidence="6">The sequence shown here is derived from an EMBL/GenBank/DDBJ whole genome shotgun (WGS) entry which is preliminary data.</text>
</comment>
<reference evidence="6 7" key="1">
    <citation type="journal article" date="2019" name="Int. J. Syst. Evol. Microbiol.">
        <title>The Global Catalogue of Microorganisms (GCM) 10K type strain sequencing project: providing services to taxonomists for standard genome sequencing and annotation.</title>
        <authorList>
            <consortium name="The Broad Institute Genomics Platform"/>
            <consortium name="The Broad Institute Genome Sequencing Center for Infectious Disease"/>
            <person name="Wu L."/>
            <person name="Ma J."/>
        </authorList>
    </citation>
    <scope>NUCLEOTIDE SEQUENCE [LARGE SCALE GENOMIC DNA]</scope>
    <source>
        <strain evidence="6 7">JCM 14232</strain>
    </source>
</reference>
<evidence type="ECO:0000313" key="6">
    <source>
        <dbReference type="EMBL" id="GAA0480240.1"/>
    </source>
</evidence>
<dbReference type="SUPFAM" id="SSF88713">
    <property type="entry name" value="Glycoside hydrolase/deacetylase"/>
    <property type="match status" value="1"/>
</dbReference>
<protein>
    <submittedName>
        <fullName evidence="6">Carbohydrate deacetylase</fullName>
    </submittedName>
</protein>
<dbReference type="InterPro" id="IPR011330">
    <property type="entry name" value="Glyco_hydro/deAcase_b/a-brl"/>
</dbReference>
<dbReference type="RefSeq" id="WP_346024244.1">
    <property type="nucleotide sequence ID" value="NZ_BAAADA010000066.1"/>
</dbReference>
<gene>
    <name evidence="6" type="ORF">GCM10008936_07650</name>
</gene>
<accession>A0ABN1AMS1</accession>
<dbReference type="Gene3D" id="3.20.20.370">
    <property type="entry name" value="Glycoside hydrolase/deacetylase"/>
    <property type="match status" value="1"/>
</dbReference>
<evidence type="ECO:0000256" key="3">
    <source>
        <dbReference type="ARBA" id="ARBA00022801"/>
    </source>
</evidence>
<keyword evidence="3" id="KW-0378">Hydrolase</keyword>
<dbReference type="EMBL" id="BAAADA010000066">
    <property type="protein sequence ID" value="GAA0480240.1"/>
    <property type="molecule type" value="Genomic_DNA"/>
</dbReference>
<sequence>MSLLIINADDFGYSTGVNYGILHSYQQGILTSTTMITTMPGFEEGVKLAEENPGLGIGVHLSLTCGKPLREDVPSLIQSNGQFHQLSFYEEDFKIDLDELYKEWKEQIERVVKRGIKPTHLDSHHHVNSLSPITEVFIQLAKEYDLPVRNNFDVPTDILTTKRFNTSFDLIGMTKETWKPMELKNIVQECQMFGEVEAMCHPGYVDQVLLANSSLRDSRAVTVAELSRSDYANILKENDIQLGTYSDL</sequence>
<proteinExistence type="predicted"/>
<dbReference type="Pfam" id="PF04794">
    <property type="entry name" value="YdjC"/>
    <property type="match status" value="1"/>
</dbReference>
<dbReference type="InterPro" id="IPR022948">
    <property type="entry name" value="COD_ChbG_bac"/>
</dbReference>
<evidence type="ECO:0000256" key="1">
    <source>
        <dbReference type="ARBA" id="ARBA00001946"/>
    </source>
</evidence>